<keyword evidence="1" id="KW-0812">Transmembrane</keyword>
<dbReference type="EMBL" id="JAEMUK010000084">
    <property type="protein sequence ID" value="MBJ7545074.1"/>
    <property type="molecule type" value="Genomic_DNA"/>
</dbReference>
<dbReference type="InterPro" id="IPR025961">
    <property type="entry name" value="Metal_resist"/>
</dbReference>
<keyword evidence="1" id="KW-0472">Membrane</keyword>
<gene>
    <name evidence="2" type="ORF">JDN41_16085</name>
</gene>
<evidence type="ECO:0000313" key="3">
    <source>
        <dbReference type="Proteomes" id="UP000623250"/>
    </source>
</evidence>
<dbReference type="Proteomes" id="UP000623250">
    <property type="component" value="Unassembled WGS sequence"/>
</dbReference>
<comment type="caution">
    <text evidence="2">The sequence shown here is derived from an EMBL/GenBank/DDBJ whole genome shotgun (WGS) entry which is preliminary data.</text>
</comment>
<reference evidence="2 3" key="1">
    <citation type="submission" date="2020-12" db="EMBL/GenBank/DDBJ databases">
        <title>Revised draft genomes of Rhodomicrobium vannielii ATCC 17100 and Rhodomicrobium udaipurense JA643.</title>
        <authorList>
            <person name="Conners E.M."/>
            <person name="Davenport E.J."/>
            <person name="Bose A."/>
        </authorList>
    </citation>
    <scope>NUCLEOTIDE SEQUENCE [LARGE SCALE GENOMIC DNA]</scope>
    <source>
        <strain evidence="2 3">JA643</strain>
    </source>
</reference>
<evidence type="ECO:0000313" key="2">
    <source>
        <dbReference type="EMBL" id="MBJ7545074.1"/>
    </source>
</evidence>
<organism evidence="2 3">
    <name type="scientific">Rhodomicrobium udaipurense</name>
    <dbReference type="NCBI Taxonomy" id="1202716"/>
    <lineage>
        <taxon>Bacteria</taxon>
        <taxon>Pseudomonadati</taxon>
        <taxon>Pseudomonadota</taxon>
        <taxon>Alphaproteobacteria</taxon>
        <taxon>Hyphomicrobiales</taxon>
        <taxon>Hyphomicrobiaceae</taxon>
        <taxon>Rhodomicrobium</taxon>
    </lineage>
</organism>
<protein>
    <submittedName>
        <fullName evidence="2">Periplasmic heavy metal sensor</fullName>
    </submittedName>
</protein>
<keyword evidence="1" id="KW-1133">Transmembrane helix</keyword>
<feature type="transmembrane region" description="Helical" evidence="1">
    <location>
        <begin position="17"/>
        <end position="41"/>
    </location>
</feature>
<dbReference type="AlphaFoldDB" id="A0A8I1GGZ3"/>
<proteinExistence type="predicted"/>
<sequence length="157" mass="17178">MSAQDTIAAESRPRRGLLFWSLALNMFFICGVVAFSVASLYKPAFRGGGGGPAYQFERIAARLPAQDADRLRAAFAQRASEVEETHAASHRARDAMRLALRAEPYDGDATRKAMADAQDARRRLETVIQAVIASAAADMSLEGRAQLAEWRAEPPRK</sequence>
<dbReference type="RefSeq" id="WP_037237941.1">
    <property type="nucleotide sequence ID" value="NZ_JAEMUK010000084.1"/>
</dbReference>
<evidence type="ECO:0000256" key="1">
    <source>
        <dbReference type="SAM" id="Phobius"/>
    </source>
</evidence>
<accession>A0A8I1GGZ3</accession>
<keyword evidence="3" id="KW-1185">Reference proteome</keyword>
<name>A0A8I1GGZ3_9HYPH</name>
<dbReference type="Pfam" id="PF13801">
    <property type="entry name" value="Metal_resist"/>
    <property type="match status" value="1"/>
</dbReference>